<dbReference type="OrthoDB" id="9897253at2"/>
<name>A0A1N7P067_9FLAO</name>
<keyword evidence="2" id="KW-1185">Reference proteome</keyword>
<evidence type="ECO:0000313" key="1">
    <source>
        <dbReference type="EMBL" id="SIT03951.1"/>
    </source>
</evidence>
<gene>
    <name evidence="1" type="ORF">SAMN05421786_104237</name>
</gene>
<dbReference type="EMBL" id="FTOL01000004">
    <property type="protein sequence ID" value="SIT03951.1"/>
    <property type="molecule type" value="Genomic_DNA"/>
</dbReference>
<dbReference type="AlphaFoldDB" id="A0A1N7P067"/>
<dbReference type="Proteomes" id="UP000186744">
    <property type="component" value="Unassembled WGS sequence"/>
</dbReference>
<proteinExistence type="predicted"/>
<evidence type="ECO:0000313" key="2">
    <source>
        <dbReference type="Proteomes" id="UP000186744"/>
    </source>
</evidence>
<sequence>MENNERLITACIKDENDNITAKCIFFDTVENLIKELDDYIANELDLQNSEIYIDNQEIFSEDELKILTEKGYQFDQI</sequence>
<accession>A0A1N7P067</accession>
<dbReference type="RefSeq" id="WP_076552485.1">
    <property type="nucleotide sequence ID" value="NZ_FTOL01000004.1"/>
</dbReference>
<organism evidence="1 2">
    <name type="scientific">Chryseobacterium ureilyticum</name>
    <dbReference type="NCBI Taxonomy" id="373668"/>
    <lineage>
        <taxon>Bacteria</taxon>
        <taxon>Pseudomonadati</taxon>
        <taxon>Bacteroidota</taxon>
        <taxon>Flavobacteriia</taxon>
        <taxon>Flavobacteriales</taxon>
        <taxon>Weeksellaceae</taxon>
        <taxon>Chryseobacterium group</taxon>
        <taxon>Chryseobacterium</taxon>
    </lineage>
</organism>
<protein>
    <submittedName>
        <fullName evidence="1">Uncharacterized protein</fullName>
    </submittedName>
</protein>
<dbReference type="STRING" id="373668.SAMN05421786_104237"/>
<reference evidence="2" key="1">
    <citation type="submission" date="2017-01" db="EMBL/GenBank/DDBJ databases">
        <authorList>
            <person name="Varghese N."/>
            <person name="Submissions S."/>
        </authorList>
    </citation>
    <scope>NUCLEOTIDE SEQUENCE [LARGE SCALE GENOMIC DNA]</scope>
    <source>
        <strain evidence="2">DSM 18017</strain>
    </source>
</reference>